<accession>A0AAX4PJN2</accession>
<gene>
    <name evidence="2" type="ORF">HKI87_14g76240</name>
</gene>
<dbReference type="Gene3D" id="3.40.50.150">
    <property type="entry name" value="Vaccinia Virus protein VP39"/>
    <property type="match status" value="1"/>
</dbReference>
<dbReference type="Proteomes" id="UP001472866">
    <property type="component" value="Chromosome 14"/>
</dbReference>
<name>A0AAX4PJN2_9CHLO</name>
<sequence>MAKKRRASSSSSDGAFPFRWRLFAGIFALGLVLAVYDPFVSSGKTPPLKRLVGRKIMEEFAAGPEYEMDYATGNCSTICQRNPCRKGDDACISGRKLSPYLTRNSRWESQYLVAYNYKTGSKVPGFDSVCALGVQSDNPKNAGEQRRRDPDSPLFGSYTVYPKDSPFSFRAEWDPVDQGIHQAFDLIATNLEEPRKGRKSVLVLGIGGGKAGHSLGIIAHDKTLDFVDADPAAIWAAKYWFCSPQRKKIHYFVSDGLDFLRKSRKAYLFTLVDVSVDGETPERFMSKEFLRELHRNTEKGGLAVLNVMQVHGERKDMLERDAKAYFKAVEFQPVGPWAQNGNSYVITLKK</sequence>
<proteinExistence type="predicted"/>
<feature type="region of interest" description="Disordered" evidence="1">
    <location>
        <begin position="137"/>
        <end position="156"/>
    </location>
</feature>
<evidence type="ECO:0000313" key="3">
    <source>
        <dbReference type="Proteomes" id="UP001472866"/>
    </source>
</evidence>
<organism evidence="2 3">
    <name type="scientific">Chloropicon roscoffensis</name>
    <dbReference type="NCBI Taxonomy" id="1461544"/>
    <lineage>
        <taxon>Eukaryota</taxon>
        <taxon>Viridiplantae</taxon>
        <taxon>Chlorophyta</taxon>
        <taxon>Chloropicophyceae</taxon>
        <taxon>Chloropicales</taxon>
        <taxon>Chloropicaceae</taxon>
        <taxon>Chloropicon</taxon>
    </lineage>
</organism>
<dbReference type="EMBL" id="CP151514">
    <property type="protein sequence ID" value="WZN66061.1"/>
    <property type="molecule type" value="Genomic_DNA"/>
</dbReference>
<dbReference type="SUPFAM" id="SSF53335">
    <property type="entry name" value="S-adenosyl-L-methionine-dependent methyltransferases"/>
    <property type="match status" value="1"/>
</dbReference>
<dbReference type="Pfam" id="PF01564">
    <property type="entry name" value="Spermine_synth"/>
    <property type="match status" value="1"/>
</dbReference>
<keyword evidence="3" id="KW-1185">Reference proteome</keyword>
<dbReference type="InterPro" id="IPR029063">
    <property type="entry name" value="SAM-dependent_MTases_sf"/>
</dbReference>
<reference evidence="2 3" key="1">
    <citation type="submission" date="2024-03" db="EMBL/GenBank/DDBJ databases">
        <title>Complete genome sequence of the green alga Chloropicon roscoffensis RCC1871.</title>
        <authorList>
            <person name="Lemieux C."/>
            <person name="Pombert J.-F."/>
            <person name="Otis C."/>
            <person name="Turmel M."/>
        </authorList>
    </citation>
    <scope>NUCLEOTIDE SEQUENCE [LARGE SCALE GENOMIC DNA]</scope>
    <source>
        <strain evidence="2 3">RCC1871</strain>
    </source>
</reference>
<evidence type="ECO:0000256" key="1">
    <source>
        <dbReference type="SAM" id="MobiDB-lite"/>
    </source>
</evidence>
<evidence type="ECO:0000313" key="2">
    <source>
        <dbReference type="EMBL" id="WZN66061.1"/>
    </source>
</evidence>
<protein>
    <submittedName>
        <fullName evidence="2">Uncharacterized protein</fullName>
    </submittedName>
</protein>
<dbReference type="AlphaFoldDB" id="A0AAX4PJN2"/>